<dbReference type="CDD" id="cd06222">
    <property type="entry name" value="RNase_H_like"/>
    <property type="match status" value="1"/>
</dbReference>
<dbReference type="InterPro" id="IPR044730">
    <property type="entry name" value="RNase_H-like_dom_plant"/>
</dbReference>
<dbReference type="GO" id="GO:0004523">
    <property type="term" value="F:RNA-DNA hybrid ribonuclease activity"/>
    <property type="evidence" value="ECO:0007669"/>
    <property type="project" value="InterPro"/>
</dbReference>
<accession>A0A2P5E368</accession>
<dbReference type="Proteomes" id="UP000237105">
    <property type="component" value="Unassembled WGS sequence"/>
</dbReference>
<comment type="caution">
    <text evidence="2">The sequence shown here is derived from an EMBL/GenBank/DDBJ whole genome shotgun (WGS) entry which is preliminary data.</text>
</comment>
<dbReference type="EMBL" id="JXTB01000002">
    <property type="protein sequence ID" value="PON79957.1"/>
    <property type="molecule type" value="Genomic_DNA"/>
</dbReference>
<organism evidence="2 3">
    <name type="scientific">Parasponia andersonii</name>
    <name type="common">Sponia andersonii</name>
    <dbReference type="NCBI Taxonomy" id="3476"/>
    <lineage>
        <taxon>Eukaryota</taxon>
        <taxon>Viridiplantae</taxon>
        <taxon>Streptophyta</taxon>
        <taxon>Embryophyta</taxon>
        <taxon>Tracheophyta</taxon>
        <taxon>Spermatophyta</taxon>
        <taxon>Magnoliopsida</taxon>
        <taxon>eudicotyledons</taxon>
        <taxon>Gunneridae</taxon>
        <taxon>Pentapetalae</taxon>
        <taxon>rosids</taxon>
        <taxon>fabids</taxon>
        <taxon>Rosales</taxon>
        <taxon>Cannabaceae</taxon>
        <taxon>Parasponia</taxon>
    </lineage>
</organism>
<dbReference type="InterPro" id="IPR053151">
    <property type="entry name" value="RNase_H-like"/>
</dbReference>
<evidence type="ECO:0000313" key="2">
    <source>
        <dbReference type="EMBL" id="PON79957.1"/>
    </source>
</evidence>
<dbReference type="PANTHER" id="PTHR47723">
    <property type="entry name" value="OS05G0353850 PROTEIN"/>
    <property type="match status" value="1"/>
</dbReference>
<evidence type="ECO:0000259" key="1">
    <source>
        <dbReference type="Pfam" id="PF13456"/>
    </source>
</evidence>
<protein>
    <recommendedName>
        <fullName evidence="1">RNase H type-1 domain-containing protein</fullName>
    </recommendedName>
</protein>
<dbReference type="GO" id="GO:0003676">
    <property type="term" value="F:nucleic acid binding"/>
    <property type="evidence" value="ECO:0007669"/>
    <property type="project" value="InterPro"/>
</dbReference>
<keyword evidence="3" id="KW-1185">Reference proteome</keyword>
<name>A0A2P5E368_PARAD</name>
<dbReference type="InterPro" id="IPR036397">
    <property type="entry name" value="RNaseH_sf"/>
</dbReference>
<feature type="domain" description="RNase H type-1" evidence="1">
    <location>
        <begin position="13"/>
        <end position="114"/>
    </location>
</feature>
<proteinExistence type="predicted"/>
<dbReference type="AlphaFoldDB" id="A0A2P5E368"/>
<evidence type="ECO:0000313" key="3">
    <source>
        <dbReference type="Proteomes" id="UP000237105"/>
    </source>
</evidence>
<dbReference type="PANTHER" id="PTHR47723:SF21">
    <property type="entry name" value="POLYNUCLEOTIDYL TRANSFERASE, RIBONUCLEASE H-LIKE SUPERFAMILY PROTEIN"/>
    <property type="match status" value="1"/>
</dbReference>
<sequence>MIGGAAVRDVFAVGAAVAVARDDRSTFLALRTSQLLNPDPLLSEANSMLLGFQLARDHRFRNVIVESDCLHLVTCWNDGTEEPWNVKHILDQMRRLRPDFSSIVVSSIPRSCNFVPLTYLLGPLFPLSLVMFRSLMFHLGFA</sequence>
<dbReference type="Pfam" id="PF13456">
    <property type="entry name" value="RVT_3"/>
    <property type="match status" value="1"/>
</dbReference>
<gene>
    <name evidence="2" type="ORF">PanWU01x14_004070</name>
</gene>
<dbReference type="InterPro" id="IPR002156">
    <property type="entry name" value="RNaseH_domain"/>
</dbReference>
<dbReference type="Gene3D" id="3.30.420.10">
    <property type="entry name" value="Ribonuclease H-like superfamily/Ribonuclease H"/>
    <property type="match status" value="1"/>
</dbReference>
<reference evidence="3" key="1">
    <citation type="submission" date="2016-06" db="EMBL/GenBank/DDBJ databases">
        <title>Parallel loss of symbiosis genes in relatives of nitrogen-fixing non-legume Parasponia.</title>
        <authorList>
            <person name="Van Velzen R."/>
            <person name="Holmer R."/>
            <person name="Bu F."/>
            <person name="Rutten L."/>
            <person name="Van Zeijl A."/>
            <person name="Liu W."/>
            <person name="Santuari L."/>
            <person name="Cao Q."/>
            <person name="Sharma T."/>
            <person name="Shen D."/>
            <person name="Roswanjaya Y."/>
            <person name="Wardhani T."/>
            <person name="Kalhor M.S."/>
            <person name="Jansen J."/>
            <person name="Van den Hoogen J."/>
            <person name="Gungor B."/>
            <person name="Hartog M."/>
            <person name="Hontelez J."/>
            <person name="Verver J."/>
            <person name="Yang W.-C."/>
            <person name="Schijlen E."/>
            <person name="Repin R."/>
            <person name="Schilthuizen M."/>
            <person name="Schranz E."/>
            <person name="Heidstra R."/>
            <person name="Miyata K."/>
            <person name="Fedorova E."/>
            <person name="Kohlen W."/>
            <person name="Bisseling T."/>
            <person name="Smit S."/>
            <person name="Geurts R."/>
        </authorList>
    </citation>
    <scope>NUCLEOTIDE SEQUENCE [LARGE SCALE GENOMIC DNA]</scope>
    <source>
        <strain evidence="3">cv. WU1-14</strain>
    </source>
</reference>